<organism evidence="3 4">
    <name type="scientific">Rubrivirga litoralis</name>
    <dbReference type="NCBI Taxonomy" id="3075598"/>
    <lineage>
        <taxon>Bacteria</taxon>
        <taxon>Pseudomonadati</taxon>
        <taxon>Rhodothermota</taxon>
        <taxon>Rhodothermia</taxon>
        <taxon>Rhodothermales</taxon>
        <taxon>Rubricoccaceae</taxon>
        <taxon>Rubrivirga</taxon>
    </lineage>
</organism>
<dbReference type="InterPro" id="IPR036291">
    <property type="entry name" value="NAD(P)-bd_dom_sf"/>
</dbReference>
<dbReference type="InterPro" id="IPR002347">
    <property type="entry name" value="SDR_fam"/>
</dbReference>
<reference evidence="3 4" key="1">
    <citation type="submission" date="2023-09" db="EMBL/GenBank/DDBJ databases">
        <authorList>
            <person name="Rey-Velasco X."/>
        </authorList>
    </citation>
    <scope>NUCLEOTIDE SEQUENCE [LARGE SCALE GENOMIC DNA]</scope>
    <source>
        <strain evidence="3 4">F394</strain>
    </source>
</reference>
<dbReference type="EMBL" id="JAVRHT010000006">
    <property type="protein sequence ID" value="MDT0630901.1"/>
    <property type="molecule type" value="Genomic_DNA"/>
</dbReference>
<name>A0ABU3BNN6_9BACT</name>
<protein>
    <submittedName>
        <fullName evidence="3">SDR family oxidoreductase</fullName>
    </submittedName>
</protein>
<proteinExistence type="inferred from homology"/>
<dbReference type="Gene3D" id="3.40.50.720">
    <property type="entry name" value="NAD(P)-binding Rossmann-like Domain"/>
    <property type="match status" value="1"/>
</dbReference>
<accession>A0ABU3BNN6</accession>
<evidence type="ECO:0000256" key="2">
    <source>
        <dbReference type="ARBA" id="ARBA00023002"/>
    </source>
</evidence>
<evidence type="ECO:0000256" key="1">
    <source>
        <dbReference type="ARBA" id="ARBA00006484"/>
    </source>
</evidence>
<comment type="similarity">
    <text evidence="1">Belongs to the short-chain dehydrogenases/reductases (SDR) family.</text>
</comment>
<dbReference type="Pfam" id="PF13561">
    <property type="entry name" value="adh_short_C2"/>
    <property type="match status" value="1"/>
</dbReference>
<dbReference type="InterPro" id="IPR020904">
    <property type="entry name" value="Sc_DH/Rdtase_CS"/>
</dbReference>
<sequence>MPTPPSPSFRLDDRVVVVTGGYGTLGSGMSRGLLAAGARVVLLGLDADEAQAAAREMDPTGERALGVEANVLEVDALERARDAVLDRFGRVDALVNTAGGNVAGATLAPGDSPFRLDPEAWRGVVDLNLLGTVLPTQTFGEAIAEHVTEPGGGAVVNVSSMTSTRVISRVVGYSTAKAAVDQYTRWMAVDLAKETEGRVRVNAVAPGFFVADQNRDLLLNADGSLTERGADIVAHTPAGRFGEPDEVAGAVVFLCSPAARFITGAVLPIDGGFAAYGGF</sequence>
<keyword evidence="2" id="KW-0560">Oxidoreductase</keyword>
<dbReference type="PRINTS" id="PR00080">
    <property type="entry name" value="SDRFAMILY"/>
</dbReference>
<evidence type="ECO:0000313" key="3">
    <source>
        <dbReference type="EMBL" id="MDT0630901.1"/>
    </source>
</evidence>
<dbReference type="NCBIfam" id="NF006132">
    <property type="entry name" value="PRK08277.1"/>
    <property type="match status" value="1"/>
</dbReference>
<keyword evidence="4" id="KW-1185">Reference proteome</keyword>
<dbReference type="SUPFAM" id="SSF51735">
    <property type="entry name" value="NAD(P)-binding Rossmann-fold domains"/>
    <property type="match status" value="1"/>
</dbReference>
<dbReference type="PRINTS" id="PR00081">
    <property type="entry name" value="GDHRDH"/>
</dbReference>
<dbReference type="PROSITE" id="PS00061">
    <property type="entry name" value="ADH_SHORT"/>
    <property type="match status" value="1"/>
</dbReference>
<evidence type="ECO:0000313" key="4">
    <source>
        <dbReference type="Proteomes" id="UP001267426"/>
    </source>
</evidence>
<gene>
    <name evidence="3" type="ORF">RM540_03995</name>
</gene>
<dbReference type="Proteomes" id="UP001267426">
    <property type="component" value="Unassembled WGS sequence"/>
</dbReference>
<dbReference type="PANTHER" id="PTHR42760">
    <property type="entry name" value="SHORT-CHAIN DEHYDROGENASES/REDUCTASES FAMILY MEMBER"/>
    <property type="match status" value="1"/>
</dbReference>
<dbReference type="RefSeq" id="WP_311662238.1">
    <property type="nucleotide sequence ID" value="NZ_JAVRHT010000006.1"/>
</dbReference>
<comment type="caution">
    <text evidence="3">The sequence shown here is derived from an EMBL/GenBank/DDBJ whole genome shotgun (WGS) entry which is preliminary data.</text>
</comment>
<dbReference type="PANTHER" id="PTHR42760:SF115">
    <property type="entry name" value="3-OXOACYL-[ACYL-CARRIER-PROTEIN] REDUCTASE FABG"/>
    <property type="match status" value="1"/>
</dbReference>